<accession>A0A4U0TIN6</accession>
<evidence type="ECO:0000313" key="4">
    <source>
        <dbReference type="Proteomes" id="UP000308549"/>
    </source>
</evidence>
<dbReference type="InterPro" id="IPR017850">
    <property type="entry name" value="Alkaline_phosphatase_core_sf"/>
</dbReference>
<dbReference type="FunFam" id="3.40.720.10:FF:000064">
    <property type="entry name" value="Probable acid phosphatase Pho610"/>
    <property type="match status" value="1"/>
</dbReference>
<dbReference type="PANTHER" id="PTHR31956:SF15">
    <property type="entry name" value="ACID PHOSPHATASE PHOA"/>
    <property type="match status" value="1"/>
</dbReference>
<keyword evidence="2" id="KW-0732">Signal</keyword>
<dbReference type="GO" id="GO:0016788">
    <property type="term" value="F:hydrolase activity, acting on ester bonds"/>
    <property type="evidence" value="ECO:0007669"/>
    <property type="project" value="InterPro"/>
</dbReference>
<gene>
    <name evidence="3" type="ORF">B0A50_08803</name>
</gene>
<reference evidence="3 4" key="1">
    <citation type="submission" date="2017-03" db="EMBL/GenBank/DDBJ databases">
        <title>Genomes of endolithic fungi from Antarctica.</title>
        <authorList>
            <person name="Coleine C."/>
            <person name="Masonjones S."/>
            <person name="Stajich J.E."/>
        </authorList>
    </citation>
    <scope>NUCLEOTIDE SEQUENCE [LARGE SCALE GENOMIC DNA]</scope>
    <source>
        <strain evidence="3 4">CCFEE 6315</strain>
    </source>
</reference>
<keyword evidence="1" id="KW-0378">Hydrolase</keyword>
<dbReference type="OrthoDB" id="5135119at2759"/>
<dbReference type="AlphaFoldDB" id="A0A4U0TIN6"/>
<dbReference type="GO" id="GO:0009395">
    <property type="term" value="P:phospholipid catabolic process"/>
    <property type="evidence" value="ECO:0007669"/>
    <property type="project" value="TreeGrafter"/>
</dbReference>
<proteinExistence type="predicted"/>
<feature type="signal peptide" evidence="2">
    <location>
        <begin position="1"/>
        <end position="17"/>
    </location>
</feature>
<dbReference type="EMBL" id="NAJL01000116">
    <property type="protein sequence ID" value="TKA21653.1"/>
    <property type="molecule type" value="Genomic_DNA"/>
</dbReference>
<dbReference type="Gene3D" id="3.40.720.10">
    <property type="entry name" value="Alkaline Phosphatase, subunit A"/>
    <property type="match status" value="1"/>
</dbReference>
<evidence type="ECO:0000256" key="2">
    <source>
        <dbReference type="SAM" id="SignalP"/>
    </source>
</evidence>
<sequence length="421" mass="46624">MAALIVSTLVIAGVANANPFWRPKLATTLEPNVYTATAASDVYAAQATAPTTSFPKHYKRGKAFDRFLTIWLENTDFSKAAADPNLAWLATKGITLENYHGVTHPSEPNYVAAVGGDTFGIDNDAFIQIDGNVSTVVDLLEDRGISWGTYQEDMPYSGFEGFAWRNQETQANDYVRKHHPPIIYNANTSPLRLSYQKNLTQFHTDLANDQLPQWMFITPNMTSDGHDSSVTVAGAWTRNFLEPLLADPTFTDRTLILITFDENHSYTLSNKIFSILLGDAVPSHLQGTTDPNFYNHYSEIATVEANWNLHTLGRWDVGANVFDVVAKHTGDVVRPYAAATAQEPEIFFNSSYAGPFNTAFQQAPYPAPNLEIMSPGTHRSVLPAIKKAWRNSGLSSYYTDSVEVPDGQHPPKGYAYNDVNN</sequence>
<keyword evidence="4" id="KW-1185">Reference proteome</keyword>
<evidence type="ECO:0008006" key="5">
    <source>
        <dbReference type="Google" id="ProtNLM"/>
    </source>
</evidence>
<dbReference type="Pfam" id="PF04185">
    <property type="entry name" value="Phosphoesterase"/>
    <property type="match status" value="1"/>
</dbReference>
<dbReference type="PANTHER" id="PTHR31956">
    <property type="entry name" value="NON-SPECIFIC PHOSPHOLIPASE C4-RELATED"/>
    <property type="match status" value="1"/>
</dbReference>
<comment type="caution">
    <text evidence="3">The sequence shown here is derived from an EMBL/GenBank/DDBJ whole genome shotgun (WGS) entry which is preliminary data.</text>
</comment>
<feature type="chain" id="PRO_5020974794" description="Acid phosphatase" evidence="2">
    <location>
        <begin position="18"/>
        <end position="421"/>
    </location>
</feature>
<protein>
    <recommendedName>
        <fullName evidence="5">Acid phosphatase</fullName>
    </recommendedName>
</protein>
<dbReference type="Proteomes" id="UP000308549">
    <property type="component" value="Unassembled WGS sequence"/>
</dbReference>
<evidence type="ECO:0000313" key="3">
    <source>
        <dbReference type="EMBL" id="TKA21653.1"/>
    </source>
</evidence>
<evidence type="ECO:0000256" key="1">
    <source>
        <dbReference type="ARBA" id="ARBA00022801"/>
    </source>
</evidence>
<name>A0A4U0TIN6_9PEZI</name>
<dbReference type="InterPro" id="IPR007312">
    <property type="entry name" value="Phosphoesterase"/>
</dbReference>
<organism evidence="3 4">
    <name type="scientific">Salinomyces thailandicus</name>
    <dbReference type="NCBI Taxonomy" id="706561"/>
    <lineage>
        <taxon>Eukaryota</taxon>
        <taxon>Fungi</taxon>
        <taxon>Dikarya</taxon>
        <taxon>Ascomycota</taxon>
        <taxon>Pezizomycotina</taxon>
        <taxon>Dothideomycetes</taxon>
        <taxon>Dothideomycetidae</taxon>
        <taxon>Mycosphaerellales</taxon>
        <taxon>Teratosphaeriaceae</taxon>
        <taxon>Salinomyces</taxon>
    </lineage>
</organism>